<reference evidence="3 4" key="1">
    <citation type="journal article" date="2022" name="bioRxiv">
        <title>Genomics of Preaxostyla Flagellates Illuminates Evolutionary Transitions and the Path Towards Mitochondrial Loss.</title>
        <authorList>
            <person name="Novak L.V.F."/>
            <person name="Treitli S.C."/>
            <person name="Pyrih J."/>
            <person name="Halakuc P."/>
            <person name="Pipaliya S.V."/>
            <person name="Vacek V."/>
            <person name="Brzon O."/>
            <person name="Soukal P."/>
            <person name="Eme L."/>
            <person name="Dacks J.B."/>
            <person name="Karnkowska A."/>
            <person name="Elias M."/>
            <person name="Hampl V."/>
        </authorList>
    </citation>
    <scope>NUCLEOTIDE SEQUENCE [LARGE SCALE GENOMIC DNA]</scope>
    <source>
        <strain evidence="3">NAU3</strain>
        <tissue evidence="3">Gut</tissue>
    </source>
</reference>
<feature type="transmembrane region" description="Helical" evidence="2">
    <location>
        <begin position="59"/>
        <end position="82"/>
    </location>
</feature>
<feature type="compositionally biased region" description="Polar residues" evidence="1">
    <location>
        <begin position="245"/>
        <end position="256"/>
    </location>
</feature>
<keyword evidence="2" id="KW-0812">Transmembrane</keyword>
<evidence type="ECO:0000313" key="3">
    <source>
        <dbReference type="EMBL" id="KAK2942633.1"/>
    </source>
</evidence>
<organism evidence="3 4">
    <name type="scientific">Blattamonas nauphoetae</name>
    <dbReference type="NCBI Taxonomy" id="2049346"/>
    <lineage>
        <taxon>Eukaryota</taxon>
        <taxon>Metamonada</taxon>
        <taxon>Preaxostyla</taxon>
        <taxon>Oxymonadida</taxon>
        <taxon>Blattamonas</taxon>
    </lineage>
</organism>
<evidence type="ECO:0000256" key="2">
    <source>
        <dbReference type="SAM" id="Phobius"/>
    </source>
</evidence>
<keyword evidence="4" id="KW-1185">Reference proteome</keyword>
<accession>A0ABQ9WTI0</accession>
<name>A0ABQ9WTI0_9EUKA</name>
<evidence type="ECO:0000256" key="1">
    <source>
        <dbReference type="SAM" id="MobiDB-lite"/>
    </source>
</evidence>
<keyword evidence="2" id="KW-0472">Membrane</keyword>
<evidence type="ECO:0000313" key="4">
    <source>
        <dbReference type="Proteomes" id="UP001281761"/>
    </source>
</evidence>
<dbReference type="Proteomes" id="UP001281761">
    <property type="component" value="Unassembled WGS sequence"/>
</dbReference>
<feature type="transmembrane region" description="Helical" evidence="2">
    <location>
        <begin position="28"/>
        <end position="52"/>
    </location>
</feature>
<comment type="caution">
    <text evidence="3">The sequence shown here is derived from an EMBL/GenBank/DDBJ whole genome shotgun (WGS) entry which is preliminary data.</text>
</comment>
<dbReference type="EMBL" id="JARBJD010000394">
    <property type="protein sequence ID" value="KAK2942633.1"/>
    <property type="molecule type" value="Genomic_DNA"/>
</dbReference>
<protein>
    <submittedName>
        <fullName evidence="3">Uncharacterized protein</fullName>
    </submittedName>
</protein>
<keyword evidence="2" id="KW-1133">Transmembrane helix</keyword>
<proteinExistence type="predicted"/>
<sequence length="286" mass="31945">MQLSQYHLELMTCNNTDLIWTERNEILMIQYLSIFITLVLLTNVALPILIMFLRRFPQYLTVACLALSLLLSRSSFFMLPFFKDMTNAFPQQLDDPTKSSVSLIIPTQPTPIVSFTPAMPPNEATNGPTTIFPPLQSLSSSTTKKTANSHITSPLVSVRDPSGVLTQQINQTTSRPPTSGHMTFHSGTTEQGQYYVCVRNFETVDWALCIDASCAIIEKSEATPKTYGTFTPQQLAREKKDAHSTTRSSDSANDPSKSCAYRLIYRRVETGLVTKDELTAVKRDSE</sequence>
<feature type="region of interest" description="Disordered" evidence="1">
    <location>
        <begin position="227"/>
        <end position="256"/>
    </location>
</feature>
<gene>
    <name evidence="3" type="ORF">BLNAU_22451</name>
</gene>